<feature type="transmembrane region" description="Helical" evidence="7">
    <location>
        <begin position="305"/>
        <end position="328"/>
    </location>
</feature>
<evidence type="ECO:0000256" key="5">
    <source>
        <dbReference type="ARBA" id="ARBA00022989"/>
    </source>
</evidence>
<evidence type="ECO:0000313" key="10">
    <source>
        <dbReference type="EMBL" id="EIM63809.1"/>
    </source>
</evidence>
<keyword evidence="6 7" id="KW-0472">Membrane</keyword>
<dbReference type="GO" id="GO:0098797">
    <property type="term" value="C:plasma membrane protein complex"/>
    <property type="evidence" value="ECO:0007669"/>
    <property type="project" value="TreeGrafter"/>
</dbReference>
<protein>
    <submittedName>
        <fullName evidence="10">ABC-type transport system, involved in lipoprotein release, permease component</fullName>
    </submittedName>
</protein>
<keyword evidence="5 7" id="KW-1133">Transmembrane helix</keyword>
<dbReference type="InterPro" id="IPR025857">
    <property type="entry name" value="MacB_PCD"/>
</dbReference>
<dbReference type="STRING" id="879212.DespoDRAFT_01903"/>
<dbReference type="Pfam" id="PF02687">
    <property type="entry name" value="FtsX"/>
    <property type="match status" value="1"/>
</dbReference>
<keyword evidence="4 7" id="KW-0812">Transmembrane</keyword>
<proteinExistence type="inferred from homology"/>
<feature type="domain" description="ABC3 transporter permease C-terminal" evidence="8">
    <location>
        <begin position="310"/>
        <end position="433"/>
    </location>
</feature>
<dbReference type="Proteomes" id="UP000005778">
    <property type="component" value="Chromosome"/>
</dbReference>
<dbReference type="HOGENOM" id="CLU_000604_8_6_7"/>
<dbReference type="Pfam" id="PF12704">
    <property type="entry name" value="MacB_PCD"/>
    <property type="match status" value="1"/>
</dbReference>
<dbReference type="eggNOG" id="COG4591">
    <property type="taxonomic scope" value="Bacteria"/>
</dbReference>
<dbReference type="GO" id="GO:0044874">
    <property type="term" value="P:lipoprotein localization to outer membrane"/>
    <property type="evidence" value="ECO:0007669"/>
    <property type="project" value="TreeGrafter"/>
</dbReference>
<feature type="transmembrane region" description="Helical" evidence="7">
    <location>
        <begin position="401"/>
        <end position="423"/>
    </location>
</feature>
<sequence length="440" mass="48375">MAIVMVITGTGFKVEDQLKSKQMNIPISIKLAIRNVFRNKIRTLITLAAIAFGSVSIIIAGGFFEDTFLQMREAVIHSHLGHVQIYAKGYIDHGASAPFDYLIEDTEEIIRQISAIEHVTLVTPRIAFSGMISTGDNTVSVFCEGVNPEGELLLNKIENIKDAETGLAIQEGDNLAKKDQFEVILGRGLAKNLGAKPGDSLVLLTNTVGGSLNAFDMNVKGIFFTAAKEFDDRALRLPIEMAQNLIRTEGVQTLVVLLDRTENTEKARDEVLKIIQKGKLPLELKIWKQLADFYNKTVQLYGKQFFILKLIIMVIVVLSIFNTINMAIWERTREIGTIMAMGYKKNDVLRLFLAEGFILGVLGGAAGIALGVILAKIISFFGIPMPPPPGATVGWTALIRIVPDLLISSMFISVAASLISSFYPAYKASNLNITDALRHY</sequence>
<reference evidence="10 11" key="2">
    <citation type="submission" date="2012-02" db="EMBL/GenBank/DDBJ databases">
        <title>Improved High-Quality Draft sequence of Desulfobacter postgatei 2ac9.</title>
        <authorList>
            <consortium name="US DOE Joint Genome Institute"/>
            <person name="Lucas S."/>
            <person name="Han J."/>
            <person name="Lapidus A."/>
            <person name="Cheng J.-F."/>
            <person name="Goodwin L."/>
            <person name="Pitluck S."/>
            <person name="Peters L."/>
            <person name="Ovchinnikova G."/>
            <person name="Held B."/>
            <person name="Detter J.C."/>
            <person name="Han C."/>
            <person name="Tapia R."/>
            <person name="Land M."/>
            <person name="Hauser L."/>
            <person name="Kyrpides N."/>
            <person name="Ivanova N."/>
            <person name="Pagani I."/>
            <person name="Orellana R."/>
            <person name="Lovley D."/>
            <person name="Woyke T."/>
        </authorList>
    </citation>
    <scope>NUCLEOTIDE SEQUENCE [LARGE SCALE GENOMIC DNA]</scope>
    <source>
        <strain evidence="10 11">2ac9</strain>
    </source>
</reference>
<feature type="transmembrane region" description="Helical" evidence="7">
    <location>
        <begin position="44"/>
        <end position="64"/>
    </location>
</feature>
<evidence type="ECO:0000256" key="6">
    <source>
        <dbReference type="ARBA" id="ARBA00023136"/>
    </source>
</evidence>
<comment type="subcellular location">
    <subcellularLocation>
        <location evidence="1">Cell membrane</location>
        <topology evidence="1">Multi-pass membrane protein</topology>
    </subcellularLocation>
</comment>
<evidence type="ECO:0000256" key="2">
    <source>
        <dbReference type="ARBA" id="ARBA00005236"/>
    </source>
</evidence>
<evidence type="ECO:0000256" key="7">
    <source>
        <dbReference type="SAM" id="Phobius"/>
    </source>
</evidence>
<evidence type="ECO:0000256" key="1">
    <source>
        <dbReference type="ARBA" id="ARBA00004651"/>
    </source>
</evidence>
<reference evidence="10 11" key="1">
    <citation type="submission" date="2011-09" db="EMBL/GenBank/DDBJ databases">
        <authorList>
            <consortium name="US DOE Joint Genome Institute (JGI-PGF)"/>
            <person name="Lucas S."/>
            <person name="Han J."/>
            <person name="Lapidus A."/>
            <person name="Cheng J.-F."/>
            <person name="Goodwin L."/>
            <person name="Pitluck S."/>
            <person name="Peters L."/>
            <person name="Land M.L."/>
            <person name="Hauser L."/>
            <person name="Orellana R."/>
            <person name="Lovley D."/>
            <person name="Woyke T.J."/>
        </authorList>
    </citation>
    <scope>NUCLEOTIDE SEQUENCE [LARGE SCALE GENOMIC DNA]</scope>
    <source>
        <strain evidence="10 11">2ac9</strain>
    </source>
</reference>
<gene>
    <name evidence="10" type="ORF">DespoDRAFT_01903</name>
</gene>
<dbReference type="InterPro" id="IPR051447">
    <property type="entry name" value="Lipoprotein-release_system"/>
</dbReference>
<dbReference type="EMBL" id="CM001488">
    <property type="protein sequence ID" value="EIM63809.1"/>
    <property type="molecule type" value="Genomic_DNA"/>
</dbReference>
<evidence type="ECO:0000259" key="8">
    <source>
        <dbReference type="Pfam" id="PF02687"/>
    </source>
</evidence>
<evidence type="ECO:0000259" key="9">
    <source>
        <dbReference type="Pfam" id="PF12704"/>
    </source>
</evidence>
<feature type="domain" description="MacB-like periplasmic core" evidence="9">
    <location>
        <begin position="43"/>
        <end position="272"/>
    </location>
</feature>
<feature type="transmembrane region" description="Helical" evidence="7">
    <location>
        <begin position="348"/>
        <end position="381"/>
    </location>
</feature>
<evidence type="ECO:0000256" key="3">
    <source>
        <dbReference type="ARBA" id="ARBA00022475"/>
    </source>
</evidence>
<dbReference type="AlphaFoldDB" id="I5B2U6"/>
<keyword evidence="11" id="KW-1185">Reference proteome</keyword>
<name>I5B2U6_9BACT</name>
<evidence type="ECO:0000313" key="11">
    <source>
        <dbReference type="Proteomes" id="UP000005778"/>
    </source>
</evidence>
<keyword evidence="10" id="KW-0449">Lipoprotein</keyword>
<dbReference type="InterPro" id="IPR003838">
    <property type="entry name" value="ABC3_permease_C"/>
</dbReference>
<evidence type="ECO:0000256" key="4">
    <source>
        <dbReference type="ARBA" id="ARBA00022692"/>
    </source>
</evidence>
<keyword evidence="3" id="KW-1003">Cell membrane</keyword>
<organism evidence="10 11">
    <name type="scientific">Desulfobacter postgatei 2ac9</name>
    <dbReference type="NCBI Taxonomy" id="879212"/>
    <lineage>
        <taxon>Bacteria</taxon>
        <taxon>Pseudomonadati</taxon>
        <taxon>Thermodesulfobacteriota</taxon>
        <taxon>Desulfobacteria</taxon>
        <taxon>Desulfobacterales</taxon>
        <taxon>Desulfobacteraceae</taxon>
        <taxon>Desulfobacter</taxon>
    </lineage>
</organism>
<dbReference type="PANTHER" id="PTHR30489">
    <property type="entry name" value="LIPOPROTEIN-RELEASING SYSTEM TRANSMEMBRANE PROTEIN LOLE"/>
    <property type="match status" value="1"/>
</dbReference>
<accession>I5B2U6</accession>
<dbReference type="PANTHER" id="PTHR30489:SF0">
    <property type="entry name" value="LIPOPROTEIN-RELEASING SYSTEM TRANSMEMBRANE PROTEIN LOLE"/>
    <property type="match status" value="1"/>
</dbReference>
<comment type="similarity">
    <text evidence="2">Belongs to the ABC-4 integral membrane protein family. LolC/E subfamily.</text>
</comment>